<gene>
    <name evidence="1" type="ORF">K7C98_32335</name>
</gene>
<name>A0ABS7U0F9_9BACT</name>
<dbReference type="RefSeq" id="WP_224195680.1">
    <property type="nucleotide sequence ID" value="NZ_JAIRAU010000045.1"/>
</dbReference>
<comment type="caution">
    <text evidence="1">The sequence shown here is derived from an EMBL/GenBank/DDBJ whole genome shotgun (WGS) entry which is preliminary data.</text>
</comment>
<proteinExistence type="predicted"/>
<evidence type="ECO:0000313" key="2">
    <source>
        <dbReference type="Proteomes" id="UP001139031"/>
    </source>
</evidence>
<reference evidence="1" key="1">
    <citation type="submission" date="2021-08" db="EMBL/GenBank/DDBJ databases">
        <authorList>
            <person name="Stevens D.C."/>
        </authorList>
    </citation>
    <scope>NUCLEOTIDE SEQUENCE</scope>
    <source>
        <strain evidence="1">DSM 53165</strain>
    </source>
</reference>
<organism evidence="1 2">
    <name type="scientific">Nannocystis pusilla</name>
    <dbReference type="NCBI Taxonomy" id="889268"/>
    <lineage>
        <taxon>Bacteria</taxon>
        <taxon>Pseudomonadati</taxon>
        <taxon>Myxococcota</taxon>
        <taxon>Polyangia</taxon>
        <taxon>Nannocystales</taxon>
        <taxon>Nannocystaceae</taxon>
        <taxon>Nannocystis</taxon>
    </lineage>
</organism>
<evidence type="ECO:0000313" key="1">
    <source>
        <dbReference type="EMBL" id="MBZ5713945.1"/>
    </source>
</evidence>
<keyword evidence="2" id="KW-1185">Reference proteome</keyword>
<protein>
    <submittedName>
        <fullName evidence="1">Uncharacterized protein</fullName>
    </submittedName>
</protein>
<dbReference type="EMBL" id="JAIRAU010000045">
    <property type="protein sequence ID" value="MBZ5713945.1"/>
    <property type="molecule type" value="Genomic_DNA"/>
</dbReference>
<accession>A0ABS7U0F9</accession>
<dbReference type="Proteomes" id="UP001139031">
    <property type="component" value="Unassembled WGS sequence"/>
</dbReference>
<sequence>MNGFDLERDRTEELLASLRRRASFDLNCPPQELNFTMLAVHDDAGPDMPKQVGVVGCRKRATYTMEYLVSRSGGWGWGHSYVNETGWRLDAAGVQDLE</sequence>